<dbReference type="KEGG" id="bcai:K788_0004805"/>
<evidence type="ECO:0000313" key="2">
    <source>
        <dbReference type="Proteomes" id="UP000019146"/>
    </source>
</evidence>
<dbReference type="EMBL" id="CP012746">
    <property type="protein sequence ID" value="ALL64115.1"/>
    <property type="molecule type" value="Genomic_DNA"/>
</dbReference>
<protein>
    <submittedName>
        <fullName evidence="1">Uncharacterized protein</fullName>
    </submittedName>
</protein>
<dbReference type="AlphaFoldDB" id="A0A0P0R806"/>
<sequence>MPWLLGQVDGPAPARHCCNLSTTRRTGRASAARSARKSFRRPSAHLYFRPISIQGRM</sequence>
<organism evidence="1 2">
    <name type="scientific">Paraburkholderia caribensis MBA4</name>
    <dbReference type="NCBI Taxonomy" id="1323664"/>
    <lineage>
        <taxon>Bacteria</taxon>
        <taxon>Pseudomonadati</taxon>
        <taxon>Pseudomonadota</taxon>
        <taxon>Betaproteobacteria</taxon>
        <taxon>Burkholderiales</taxon>
        <taxon>Burkholderiaceae</taxon>
        <taxon>Paraburkholderia</taxon>
    </lineage>
</organism>
<gene>
    <name evidence="1" type="ORF">K788_0004805</name>
</gene>
<reference evidence="1 2" key="1">
    <citation type="journal article" date="2014" name="Genome Announc.">
        <title>Draft Genome Sequence of the Haloacid-Degrading Burkholderia caribensis Strain MBA4.</title>
        <authorList>
            <person name="Pan Y."/>
            <person name="Kong K.F."/>
            <person name="Tsang J.S."/>
        </authorList>
    </citation>
    <scope>NUCLEOTIDE SEQUENCE [LARGE SCALE GENOMIC DNA]</scope>
    <source>
        <strain evidence="1 2">MBA4</strain>
    </source>
</reference>
<name>A0A0P0R806_9BURK</name>
<evidence type="ECO:0000313" key="1">
    <source>
        <dbReference type="EMBL" id="ALL64115.1"/>
    </source>
</evidence>
<proteinExistence type="predicted"/>
<accession>A0A0P0R806</accession>
<dbReference type="Proteomes" id="UP000019146">
    <property type="component" value="Chromosome 1"/>
</dbReference>